<dbReference type="OrthoDB" id="1121797at2"/>
<dbReference type="Pfam" id="PF17319">
    <property type="entry name" value="DUF5362"/>
    <property type="match status" value="1"/>
</dbReference>
<accession>A0A2M9C8W1</accession>
<evidence type="ECO:0000313" key="2">
    <source>
        <dbReference type="EMBL" id="PJJ67246.1"/>
    </source>
</evidence>
<dbReference type="AlphaFoldDB" id="A0A2M9C8W1"/>
<proteinExistence type="predicted"/>
<protein>
    <recommendedName>
        <fullName evidence="4">DUF5362 domain-containing protein</fullName>
    </recommendedName>
</protein>
<organism evidence="2 3">
    <name type="scientific">Chryseobacterium geocarposphaerae</name>
    <dbReference type="NCBI Taxonomy" id="1416776"/>
    <lineage>
        <taxon>Bacteria</taxon>
        <taxon>Pseudomonadati</taxon>
        <taxon>Bacteroidota</taxon>
        <taxon>Flavobacteriia</taxon>
        <taxon>Flavobacteriales</taxon>
        <taxon>Weeksellaceae</taxon>
        <taxon>Chryseobacterium group</taxon>
        <taxon>Chryseobacterium</taxon>
    </lineage>
</organism>
<feature type="transmembrane region" description="Helical" evidence="1">
    <location>
        <begin position="124"/>
        <end position="148"/>
    </location>
</feature>
<keyword evidence="1" id="KW-1133">Transmembrane helix</keyword>
<keyword evidence="1" id="KW-0812">Transmembrane</keyword>
<dbReference type="InterPro" id="IPR035287">
    <property type="entry name" value="DUF5362"/>
</dbReference>
<dbReference type="EMBL" id="PGFD01000001">
    <property type="protein sequence ID" value="PJJ67246.1"/>
    <property type="molecule type" value="Genomic_DNA"/>
</dbReference>
<sequence>MMETNSPFEQFEELRIDRISREFLAETAKWATFLSILGFIGIGLMVIVALFVLVIGASTSTSASFAPLGGGAFVSIFYFIVAGFYFVPINYLYKFASNMKNAIRTNNQSSLTSSFEYIKSHYKFIGILTIVMIGIYILMILWMMFAAFGRSM</sequence>
<evidence type="ECO:0000256" key="1">
    <source>
        <dbReference type="SAM" id="Phobius"/>
    </source>
</evidence>
<name>A0A2M9C8W1_9FLAO</name>
<keyword evidence="3" id="KW-1185">Reference proteome</keyword>
<keyword evidence="1" id="KW-0472">Membrane</keyword>
<dbReference type="Proteomes" id="UP000228740">
    <property type="component" value="Unassembled WGS sequence"/>
</dbReference>
<evidence type="ECO:0000313" key="3">
    <source>
        <dbReference type="Proteomes" id="UP000228740"/>
    </source>
</evidence>
<comment type="caution">
    <text evidence="2">The sequence shown here is derived from an EMBL/GenBank/DDBJ whole genome shotgun (WGS) entry which is preliminary data.</text>
</comment>
<feature type="transmembrane region" description="Helical" evidence="1">
    <location>
        <begin position="30"/>
        <end position="53"/>
    </location>
</feature>
<dbReference type="RefSeq" id="WP_100375967.1">
    <property type="nucleotide sequence ID" value="NZ_PGFD01000001.1"/>
</dbReference>
<evidence type="ECO:0008006" key="4">
    <source>
        <dbReference type="Google" id="ProtNLM"/>
    </source>
</evidence>
<reference evidence="2 3" key="1">
    <citation type="submission" date="2017-11" db="EMBL/GenBank/DDBJ databases">
        <title>Genomic Encyclopedia of Archaeal and Bacterial Type Strains, Phase II (KMG-II): From Individual Species to Whole Genera.</title>
        <authorList>
            <person name="Goeker M."/>
        </authorList>
    </citation>
    <scope>NUCLEOTIDE SEQUENCE [LARGE SCALE GENOMIC DNA]</scope>
    <source>
        <strain evidence="2 3">DSM 27617</strain>
    </source>
</reference>
<feature type="transmembrane region" description="Helical" evidence="1">
    <location>
        <begin position="65"/>
        <end position="87"/>
    </location>
</feature>
<gene>
    <name evidence="2" type="ORF">CLV73_1248</name>
</gene>